<dbReference type="PANTHER" id="PTHR15503:SF45">
    <property type="entry name" value="RNA-DIRECTED DNA POLYMERASE HOMOLOG"/>
    <property type="match status" value="1"/>
</dbReference>
<organism evidence="1 2">
    <name type="scientific">Mikania micrantha</name>
    <name type="common">bitter vine</name>
    <dbReference type="NCBI Taxonomy" id="192012"/>
    <lineage>
        <taxon>Eukaryota</taxon>
        <taxon>Viridiplantae</taxon>
        <taxon>Streptophyta</taxon>
        <taxon>Embryophyta</taxon>
        <taxon>Tracheophyta</taxon>
        <taxon>Spermatophyta</taxon>
        <taxon>Magnoliopsida</taxon>
        <taxon>eudicotyledons</taxon>
        <taxon>Gunneridae</taxon>
        <taxon>Pentapetalae</taxon>
        <taxon>asterids</taxon>
        <taxon>campanulids</taxon>
        <taxon>Asterales</taxon>
        <taxon>Asteraceae</taxon>
        <taxon>Asteroideae</taxon>
        <taxon>Heliantheae alliance</taxon>
        <taxon>Eupatorieae</taxon>
        <taxon>Mikania</taxon>
    </lineage>
</organism>
<gene>
    <name evidence="1" type="ORF">E3N88_29175</name>
</gene>
<dbReference type="InterPro" id="IPR032567">
    <property type="entry name" value="RTL1-rel"/>
</dbReference>
<dbReference type="InterPro" id="IPR043502">
    <property type="entry name" value="DNA/RNA_pol_sf"/>
</dbReference>
<name>A0A5N6MIS6_9ASTR</name>
<proteinExistence type="predicted"/>
<accession>A0A5N6MIS6</accession>
<protein>
    <recommendedName>
        <fullName evidence="3">Reverse transcriptase domain-containing protein</fullName>
    </recommendedName>
</protein>
<sequence>MAVPRWWGKMATSPNYSHHVLQPSLLQIWVNPTLNARNRRRKYMTARVFIQMNGSQGLWSSSNWWLGRFWTILVKVVVGCGDRINDSKMVVIGGGSGGGAGCLGHVPLNNQLPKVRDCGGAATRVVGDRDDLPGLLPERSVQFRIDLIPGAVPVAKSPYRLAPSEMQELSNQLQELLDKGFIRPSFSP</sequence>
<evidence type="ECO:0008006" key="3">
    <source>
        <dbReference type="Google" id="ProtNLM"/>
    </source>
</evidence>
<dbReference type="Gene3D" id="3.10.10.10">
    <property type="entry name" value="HIV Type 1 Reverse Transcriptase, subunit A, domain 1"/>
    <property type="match status" value="1"/>
</dbReference>
<dbReference type="PANTHER" id="PTHR15503">
    <property type="entry name" value="LDOC1 RELATED"/>
    <property type="match status" value="1"/>
</dbReference>
<dbReference type="Proteomes" id="UP000326396">
    <property type="component" value="Linkage Group LG5"/>
</dbReference>
<dbReference type="EMBL" id="SZYD01000015">
    <property type="protein sequence ID" value="KAD3639952.1"/>
    <property type="molecule type" value="Genomic_DNA"/>
</dbReference>
<evidence type="ECO:0000313" key="1">
    <source>
        <dbReference type="EMBL" id="KAD3639952.1"/>
    </source>
</evidence>
<dbReference type="AlphaFoldDB" id="A0A5N6MIS6"/>
<comment type="caution">
    <text evidence="1">The sequence shown here is derived from an EMBL/GenBank/DDBJ whole genome shotgun (WGS) entry which is preliminary data.</text>
</comment>
<dbReference type="OrthoDB" id="2431547at2759"/>
<dbReference type="SUPFAM" id="SSF56672">
    <property type="entry name" value="DNA/RNA polymerases"/>
    <property type="match status" value="1"/>
</dbReference>
<keyword evidence="2" id="KW-1185">Reference proteome</keyword>
<evidence type="ECO:0000313" key="2">
    <source>
        <dbReference type="Proteomes" id="UP000326396"/>
    </source>
</evidence>
<reference evidence="1 2" key="1">
    <citation type="submission" date="2019-05" db="EMBL/GenBank/DDBJ databases">
        <title>Mikania micrantha, genome provides insights into the molecular mechanism of rapid growth.</title>
        <authorList>
            <person name="Liu B."/>
        </authorList>
    </citation>
    <scope>NUCLEOTIDE SEQUENCE [LARGE SCALE GENOMIC DNA]</scope>
    <source>
        <strain evidence="1">NLD-2019</strain>
        <tissue evidence="1">Leaf</tissue>
    </source>
</reference>